<evidence type="ECO:0000313" key="3">
    <source>
        <dbReference type="Proteomes" id="UP000620596"/>
    </source>
</evidence>
<evidence type="ECO:0000256" key="1">
    <source>
        <dbReference type="SAM" id="SignalP"/>
    </source>
</evidence>
<evidence type="ECO:0000313" key="2">
    <source>
        <dbReference type="EMBL" id="GGB13781.1"/>
    </source>
</evidence>
<dbReference type="Gene3D" id="2.60.40.10">
    <property type="entry name" value="Immunoglobulins"/>
    <property type="match status" value="1"/>
</dbReference>
<feature type="signal peptide" evidence="1">
    <location>
        <begin position="1"/>
        <end position="26"/>
    </location>
</feature>
<protein>
    <submittedName>
        <fullName evidence="2">Uncharacterized protein</fullName>
    </submittedName>
</protein>
<sequence length="873" mass="94287">MTSFLKPLIRSVVILLWMGFSHFAFAQTSPARASSLDSNAVLFEIRIGQYVLTDSLNAFQFGPKIFLPLGEMSSLMTIAIRAYPEEGAGRGFVRGESTPFSLNTVNRTVTIGDKTSSFDAADILRQDDDIYVESKLLASWLLVDFEVNLNSLAVQLAPREPLPLQARLARESKLGGLEGRTRPEELDYPRRDNPYRFIATPAIDQTISLGAQRGNGVHTNNASYTTYLRGDLAGLQASAFLSDSNQSNARQHRFTVGRSDPQGELLGPLRARSFALGNVSVPGFANISRSSDFGNGFSFGNVPLDRSTRFASQTLQGDLPPGWDVELYLNNALLGYQQSRGDGRYSFNDLALVYGANDFRLVFHGPQGQVRVERKNYLLDETLNEPGSFYYNLASNRDTAGLQRVAGSAELGLSKFLTGTLGVVNLEGLNRIRQNYTSVGLHGFAGSALLTGNLTQQANGGSLSDLSARTRLGGISVGWNHLQLKDFTSELFPVSTDPVRTRDRLRFDGLLSPGPIGDFPFTLEFQQDRLKSGAKVLDVRALLSASVGAATVSNLIHVSRNQGVGAVDGAFQVSGNVGRFRVGAQAGYLIQPKAQLSALAVSADHALAAGYLLNISSGYTFQDSVFRLTSSLNKSFGGYAVALTAGVTSRREFTVGVQIFTSVARDPRRSQWMLDAVPGAQSGAISARVFVDRNGNGVMDEGEEPVRNVGFLVNSSNHPVRTDASGIAYVGHLLGNRNTDVSVNSATVEDPQLVSSLRGVRVTPRPGNVSQIDFPLVLTGEIDGTVYLVSSGRKRGVGNVLIELVDSSGKVVAQTRSGSDGFYVLVEVQPGSYSLRIGEEQLIELKLTYAGPTRISMSPRGEFVNGQDFSLQR</sequence>
<comment type="caution">
    <text evidence="2">The sequence shown here is derived from an EMBL/GenBank/DDBJ whole genome shotgun (WGS) entry which is preliminary data.</text>
</comment>
<dbReference type="AlphaFoldDB" id="A0A916SS18"/>
<proteinExistence type="predicted"/>
<dbReference type="RefSeq" id="WP_229676456.1">
    <property type="nucleotide sequence ID" value="NZ_BMIG01000022.1"/>
</dbReference>
<keyword evidence="3" id="KW-1185">Reference proteome</keyword>
<dbReference type="Proteomes" id="UP000620596">
    <property type="component" value="Unassembled WGS sequence"/>
</dbReference>
<gene>
    <name evidence="2" type="ORF">GCM10011496_38430</name>
</gene>
<dbReference type="InterPro" id="IPR013783">
    <property type="entry name" value="Ig-like_fold"/>
</dbReference>
<organism evidence="2 3">
    <name type="scientific">Polaromonas eurypsychrophila</name>
    <dbReference type="NCBI Taxonomy" id="1614635"/>
    <lineage>
        <taxon>Bacteria</taxon>
        <taxon>Pseudomonadati</taxon>
        <taxon>Pseudomonadota</taxon>
        <taxon>Betaproteobacteria</taxon>
        <taxon>Burkholderiales</taxon>
        <taxon>Comamonadaceae</taxon>
        <taxon>Polaromonas</taxon>
    </lineage>
</organism>
<dbReference type="EMBL" id="BMIG01000022">
    <property type="protein sequence ID" value="GGB13781.1"/>
    <property type="molecule type" value="Genomic_DNA"/>
</dbReference>
<accession>A0A916SS18</accession>
<reference evidence="2" key="2">
    <citation type="submission" date="2020-09" db="EMBL/GenBank/DDBJ databases">
        <authorList>
            <person name="Sun Q."/>
            <person name="Zhou Y."/>
        </authorList>
    </citation>
    <scope>NUCLEOTIDE SEQUENCE</scope>
    <source>
        <strain evidence="2">CGMCC 1.15322</strain>
    </source>
</reference>
<reference evidence="2" key="1">
    <citation type="journal article" date="2014" name="Int. J. Syst. Evol. Microbiol.">
        <title>Complete genome sequence of Corynebacterium casei LMG S-19264T (=DSM 44701T), isolated from a smear-ripened cheese.</title>
        <authorList>
            <consortium name="US DOE Joint Genome Institute (JGI-PGF)"/>
            <person name="Walter F."/>
            <person name="Albersmeier A."/>
            <person name="Kalinowski J."/>
            <person name="Ruckert C."/>
        </authorList>
    </citation>
    <scope>NUCLEOTIDE SEQUENCE</scope>
    <source>
        <strain evidence="2">CGMCC 1.15322</strain>
    </source>
</reference>
<feature type="chain" id="PRO_5037939046" evidence="1">
    <location>
        <begin position="27"/>
        <end position="873"/>
    </location>
</feature>
<dbReference type="SUPFAM" id="SSF117074">
    <property type="entry name" value="Hypothetical protein PA1324"/>
    <property type="match status" value="1"/>
</dbReference>
<keyword evidence="1" id="KW-0732">Signal</keyword>
<name>A0A916SS18_9BURK</name>